<protein>
    <submittedName>
        <fullName evidence="2">Uncharacterized protein</fullName>
    </submittedName>
</protein>
<keyword evidence="3" id="KW-1185">Reference proteome</keyword>
<organism evidence="2 3">
    <name type="scientific">Salix udensis</name>
    <dbReference type="NCBI Taxonomy" id="889485"/>
    <lineage>
        <taxon>Eukaryota</taxon>
        <taxon>Viridiplantae</taxon>
        <taxon>Streptophyta</taxon>
        <taxon>Embryophyta</taxon>
        <taxon>Tracheophyta</taxon>
        <taxon>Spermatophyta</taxon>
        <taxon>Magnoliopsida</taxon>
        <taxon>eudicotyledons</taxon>
        <taxon>Gunneridae</taxon>
        <taxon>Pentapetalae</taxon>
        <taxon>rosids</taxon>
        <taxon>fabids</taxon>
        <taxon>Malpighiales</taxon>
        <taxon>Salicaceae</taxon>
        <taxon>Saliceae</taxon>
        <taxon>Salix</taxon>
    </lineage>
</organism>
<reference evidence="2 3" key="1">
    <citation type="journal article" date="2023" name="Int. J. Mol. Sci.">
        <title>De Novo Assembly and Annotation of 11 Diverse Shrub Willow (Salix) Genomes Reveals Novel Gene Organization in Sex-Linked Regions.</title>
        <authorList>
            <person name="Hyden B."/>
            <person name="Feng K."/>
            <person name="Yates T.B."/>
            <person name="Jawdy S."/>
            <person name="Cereghino C."/>
            <person name="Smart L.B."/>
            <person name="Muchero W."/>
        </authorList>
    </citation>
    <scope>NUCLEOTIDE SEQUENCE [LARGE SCALE GENOMIC DNA]</scope>
    <source>
        <tissue evidence="2">Shoot tip</tissue>
    </source>
</reference>
<name>A0AAD6JP32_9ROSI</name>
<dbReference type="EMBL" id="JAPFFJ010000016">
    <property type="protein sequence ID" value="KAJ6407595.1"/>
    <property type="molecule type" value="Genomic_DNA"/>
</dbReference>
<feature type="region of interest" description="Disordered" evidence="1">
    <location>
        <begin position="69"/>
        <end position="91"/>
    </location>
</feature>
<evidence type="ECO:0000313" key="2">
    <source>
        <dbReference type="EMBL" id="KAJ6407595.1"/>
    </source>
</evidence>
<evidence type="ECO:0000256" key="1">
    <source>
        <dbReference type="SAM" id="MobiDB-lite"/>
    </source>
</evidence>
<sequence>MGSYHGTCEIVEAREELDSAEHSKRAYRSYSGLSEGGNGQKHPVLKLGYKDSLEDDINQLFETISLKNSSKGLGHSNQAGTSASPLRKNAMKRPITVGVPHSPVIGNSEPCVSEAGITGAMHF</sequence>
<feature type="compositionally biased region" description="Polar residues" evidence="1">
    <location>
        <begin position="69"/>
        <end position="84"/>
    </location>
</feature>
<gene>
    <name evidence="2" type="ORF">OIU84_010976</name>
</gene>
<evidence type="ECO:0000313" key="3">
    <source>
        <dbReference type="Proteomes" id="UP001162972"/>
    </source>
</evidence>
<dbReference type="Proteomes" id="UP001162972">
    <property type="component" value="Chromosome 6"/>
</dbReference>
<comment type="caution">
    <text evidence="2">The sequence shown here is derived from an EMBL/GenBank/DDBJ whole genome shotgun (WGS) entry which is preliminary data.</text>
</comment>
<proteinExistence type="predicted"/>
<dbReference type="AlphaFoldDB" id="A0AAD6JP32"/>
<accession>A0AAD6JP32</accession>